<proteinExistence type="predicted"/>
<gene>
    <name evidence="3 4" type="primary">LOC110983763</name>
</gene>
<evidence type="ECO:0000256" key="1">
    <source>
        <dbReference type="SAM" id="MobiDB-lite"/>
    </source>
</evidence>
<dbReference type="KEGG" id="aplc:110983763"/>
<protein>
    <submittedName>
        <fullName evidence="3 4">Uncharacterized protein LOC110983763 isoform X1</fullName>
    </submittedName>
</protein>
<dbReference type="GeneID" id="110983763"/>
<feature type="region of interest" description="Disordered" evidence="1">
    <location>
        <begin position="1"/>
        <end position="55"/>
    </location>
</feature>
<sequence length="135" mass="15315">MEQGVVNEWAASVESTEPDSDKFGHTENDEDDSDVSHSTDSKGTSGSRETQVPVRTHVTATLTVMRSKNSGWRKRQVVTWKLRMAAENLHWLVTWLTPLRKKVLCKNGVKGDSSVVGPLPVGLNFWYHWPDRVRR</sequence>
<evidence type="ECO:0000313" key="3">
    <source>
        <dbReference type="RefSeq" id="XP_022098990.1"/>
    </source>
</evidence>
<name>A0A8B7Z2J4_ACAPL</name>
<accession>A0A8B7Z2J4</accession>
<feature type="compositionally biased region" description="Polar residues" evidence="1">
    <location>
        <begin position="41"/>
        <end position="50"/>
    </location>
</feature>
<reference evidence="3 4" key="1">
    <citation type="submission" date="2025-04" db="UniProtKB">
        <authorList>
            <consortium name="RefSeq"/>
        </authorList>
    </citation>
    <scope>IDENTIFICATION</scope>
</reference>
<dbReference type="Proteomes" id="UP000694845">
    <property type="component" value="Unplaced"/>
</dbReference>
<keyword evidence="2" id="KW-1185">Reference proteome</keyword>
<dbReference type="RefSeq" id="XP_022098990.1">
    <property type="nucleotide sequence ID" value="XM_022243298.1"/>
</dbReference>
<evidence type="ECO:0000313" key="4">
    <source>
        <dbReference type="RefSeq" id="XP_022098991.1"/>
    </source>
</evidence>
<dbReference type="RefSeq" id="XP_022098991.1">
    <property type="nucleotide sequence ID" value="XM_022243299.1"/>
</dbReference>
<dbReference type="AlphaFoldDB" id="A0A8B7Z2J4"/>
<organism evidence="2 3">
    <name type="scientific">Acanthaster planci</name>
    <name type="common">Crown-of-thorns starfish</name>
    <dbReference type="NCBI Taxonomy" id="133434"/>
    <lineage>
        <taxon>Eukaryota</taxon>
        <taxon>Metazoa</taxon>
        <taxon>Echinodermata</taxon>
        <taxon>Eleutherozoa</taxon>
        <taxon>Asterozoa</taxon>
        <taxon>Asteroidea</taxon>
        <taxon>Valvatacea</taxon>
        <taxon>Valvatida</taxon>
        <taxon>Acanthasteridae</taxon>
        <taxon>Acanthaster</taxon>
    </lineage>
</organism>
<evidence type="ECO:0000313" key="2">
    <source>
        <dbReference type="Proteomes" id="UP000694845"/>
    </source>
</evidence>